<dbReference type="InterPro" id="IPR050708">
    <property type="entry name" value="T6SS_VgrG/RHS"/>
</dbReference>
<sequence>MWRAKLNAFDRSVAFSSIGEFNIGFPGQYYDKESGLWYNINRYYDAETGRYITSDPIGLAGGINTYAYVGGNPISFIDPSGLCPCGLPSTLLSNARNDSRDWSKSADRSDVNSSFGKGTYKCNLYADTSYESSGYKLPNVGGSWLSALFGRFPPGAQSLSDQSYALSGWPVVSGPAQVGDLVAFGGHVGIATSSSTTISASPSGLVENDWGFRQGQNSVIRRCSCN</sequence>
<dbReference type="Gene3D" id="2.180.10.10">
    <property type="entry name" value="RHS repeat-associated core"/>
    <property type="match status" value="1"/>
</dbReference>
<evidence type="ECO:0000313" key="2">
    <source>
        <dbReference type="Proteomes" id="UP001467690"/>
    </source>
</evidence>
<reference evidence="1 2" key="1">
    <citation type="submission" date="2024-06" db="EMBL/GenBank/DDBJ databases">
        <authorList>
            <person name="Chen R.Y."/>
        </authorList>
    </citation>
    <scope>NUCLEOTIDE SEQUENCE [LARGE SCALE GENOMIC DNA]</scope>
    <source>
        <strain evidence="1 2">D2</strain>
    </source>
</reference>
<keyword evidence="2" id="KW-1185">Reference proteome</keyword>
<evidence type="ECO:0000313" key="1">
    <source>
        <dbReference type="EMBL" id="MER2490616.1"/>
    </source>
</evidence>
<dbReference type="PANTHER" id="PTHR32305">
    <property type="match status" value="1"/>
</dbReference>
<dbReference type="InterPro" id="IPR022385">
    <property type="entry name" value="Rhs_assc_core"/>
</dbReference>
<organism evidence="1 2">
    <name type="scientific">Catenovulum sediminis</name>
    <dbReference type="NCBI Taxonomy" id="1740262"/>
    <lineage>
        <taxon>Bacteria</taxon>
        <taxon>Pseudomonadati</taxon>
        <taxon>Pseudomonadota</taxon>
        <taxon>Gammaproteobacteria</taxon>
        <taxon>Alteromonadales</taxon>
        <taxon>Alteromonadaceae</taxon>
        <taxon>Catenovulum</taxon>
    </lineage>
</organism>
<dbReference type="PRINTS" id="PR00394">
    <property type="entry name" value="RHSPROTEIN"/>
</dbReference>
<dbReference type="Proteomes" id="UP001467690">
    <property type="component" value="Unassembled WGS sequence"/>
</dbReference>
<dbReference type="NCBIfam" id="TIGR03696">
    <property type="entry name" value="Rhs_assc_core"/>
    <property type="match status" value="1"/>
</dbReference>
<protein>
    <submittedName>
        <fullName evidence="1">RHS repeat-associated core domain-containing protein</fullName>
    </submittedName>
</protein>
<dbReference type="PANTHER" id="PTHR32305:SF15">
    <property type="entry name" value="PROTEIN RHSA-RELATED"/>
    <property type="match status" value="1"/>
</dbReference>
<accession>A0ABV1RCW7</accession>
<proteinExistence type="predicted"/>
<gene>
    <name evidence="1" type="ORF">ABS311_01790</name>
</gene>
<name>A0ABV1RCW7_9ALTE</name>
<comment type="caution">
    <text evidence="1">The sequence shown here is derived from an EMBL/GenBank/DDBJ whole genome shotgun (WGS) entry which is preliminary data.</text>
</comment>
<dbReference type="EMBL" id="JBELOE010000062">
    <property type="protein sequence ID" value="MER2490616.1"/>
    <property type="molecule type" value="Genomic_DNA"/>
</dbReference>
<dbReference type="RefSeq" id="WP_281281900.1">
    <property type="nucleotide sequence ID" value="NZ_CP041660.1"/>
</dbReference>